<dbReference type="InterPro" id="IPR017441">
    <property type="entry name" value="Protein_kinase_ATP_BS"/>
</dbReference>
<accession>A0AAV3NTN3</accession>
<gene>
    <name evidence="25" type="ORF">LIER_03594</name>
</gene>
<evidence type="ECO:0000259" key="23">
    <source>
        <dbReference type="PROSITE" id="PS50011"/>
    </source>
</evidence>
<keyword evidence="6 21" id="KW-0812">Transmembrane</keyword>
<dbReference type="PANTHER" id="PTHR27005">
    <property type="entry name" value="WALL-ASSOCIATED RECEPTOR KINASE-LIKE 21"/>
    <property type="match status" value="1"/>
</dbReference>
<evidence type="ECO:0000256" key="22">
    <source>
        <dbReference type="SAM" id="SignalP"/>
    </source>
</evidence>
<dbReference type="InterPro" id="IPR001245">
    <property type="entry name" value="Ser-Thr/Tyr_kinase_cat_dom"/>
</dbReference>
<dbReference type="GO" id="GO:0030247">
    <property type="term" value="F:polysaccharide binding"/>
    <property type="evidence" value="ECO:0007669"/>
    <property type="project" value="InterPro"/>
</dbReference>
<feature type="binding site" evidence="20">
    <location>
        <position position="453"/>
    </location>
    <ligand>
        <name>ATP</name>
        <dbReference type="ChEBI" id="CHEBI:30616"/>
    </ligand>
</feature>
<evidence type="ECO:0000256" key="1">
    <source>
        <dbReference type="ARBA" id="ARBA00004479"/>
    </source>
</evidence>
<evidence type="ECO:0000256" key="6">
    <source>
        <dbReference type="ARBA" id="ARBA00022692"/>
    </source>
</evidence>
<dbReference type="PROSITE" id="PS01187">
    <property type="entry name" value="EGF_CA"/>
    <property type="match status" value="1"/>
</dbReference>
<evidence type="ECO:0000256" key="16">
    <source>
        <dbReference type="ARBA" id="ARBA00047558"/>
    </source>
</evidence>
<feature type="chain" id="PRO_5043461360" evidence="22">
    <location>
        <begin position="25"/>
        <end position="755"/>
    </location>
</feature>
<dbReference type="InterPro" id="IPR000719">
    <property type="entry name" value="Prot_kinase_dom"/>
</dbReference>
<keyword evidence="26" id="KW-1185">Reference proteome</keyword>
<keyword evidence="10" id="KW-0418">Kinase</keyword>
<dbReference type="Gene3D" id="2.10.25.10">
    <property type="entry name" value="Laminin"/>
    <property type="match status" value="2"/>
</dbReference>
<dbReference type="InterPro" id="IPR011009">
    <property type="entry name" value="Kinase-like_dom_sf"/>
</dbReference>
<dbReference type="SMART" id="SM00179">
    <property type="entry name" value="EGF_CA"/>
    <property type="match status" value="1"/>
</dbReference>
<dbReference type="CDD" id="cd12087">
    <property type="entry name" value="TM_EGFR-like"/>
    <property type="match status" value="1"/>
</dbReference>
<comment type="function">
    <text evidence="18">Serine/threonine-protein kinase that may function as a signaling receptor of extracellular matrix component. Binding to pectin may have significance in the control of cell expansion, morphogenesis and development.</text>
</comment>
<protein>
    <submittedName>
        <fullName evidence="25">Transmembrane signal receptor</fullName>
    </submittedName>
</protein>
<dbReference type="FunFam" id="3.30.200.20:FF:000043">
    <property type="entry name" value="Wall-associated receptor kinase 2"/>
    <property type="match status" value="1"/>
</dbReference>
<dbReference type="PROSITE" id="PS50026">
    <property type="entry name" value="EGF_3"/>
    <property type="match status" value="1"/>
</dbReference>
<feature type="signal peptide" evidence="22">
    <location>
        <begin position="1"/>
        <end position="24"/>
    </location>
</feature>
<evidence type="ECO:0000313" key="25">
    <source>
        <dbReference type="EMBL" id="GAA0142769.1"/>
    </source>
</evidence>
<keyword evidence="11 20" id="KW-0067">ATP-binding</keyword>
<keyword evidence="12 21" id="KW-1133">Transmembrane helix</keyword>
<evidence type="ECO:0000256" key="21">
    <source>
        <dbReference type="SAM" id="Phobius"/>
    </source>
</evidence>
<dbReference type="CDD" id="cd00054">
    <property type="entry name" value="EGF_CA"/>
    <property type="match status" value="1"/>
</dbReference>
<evidence type="ECO:0000256" key="10">
    <source>
        <dbReference type="ARBA" id="ARBA00022777"/>
    </source>
</evidence>
<keyword evidence="25" id="KW-0675">Receptor</keyword>
<evidence type="ECO:0000256" key="8">
    <source>
        <dbReference type="ARBA" id="ARBA00022737"/>
    </source>
</evidence>
<dbReference type="GO" id="GO:0005886">
    <property type="term" value="C:plasma membrane"/>
    <property type="evidence" value="ECO:0007669"/>
    <property type="project" value="TreeGrafter"/>
</dbReference>
<evidence type="ECO:0000256" key="14">
    <source>
        <dbReference type="ARBA" id="ARBA00023157"/>
    </source>
</evidence>
<evidence type="ECO:0000256" key="3">
    <source>
        <dbReference type="ARBA" id="ARBA00022536"/>
    </source>
</evidence>
<sequence length="755" mass="83095">MIVIKAQLAALIFSLFITITSSTAVNFQIAKDGCDDHCGEVEIPFPFGIEEGCYLNSGGFKIDCVNSVPYWFPVTTNLAITNISLEGHFRTMFFVEETCYNESGRVKGNLVTTFDLGAPTFTLNSSSNMFVVIGCDDEGTFSGNDDKGVQAFQNGCMTFCRTLGDVTEDNCNGIGCCQSQIPSGQTKLEIKLSSTYDHSRVLKQNPCGHAFVIEKESFKFSSANLTNLRGVTELPMVVDWVVGTINCATAKKNLISYACKGSNTVCYEPPGDVGYRCACTPGFEGNPYLSDCTDIDECADENVHKCVQESICNNSYGNYTCDCKDGYEGDGKIECKLIEKGGGASDTSKYYKIVSGASVGAVFILVVGVLFYSEKRRRNLQQAREKFFRENGGVQLQNQLSSNKSGHSPKIFSIDELKRASNNFDVSRIIGEGGFGTVYKGYLADNSVIAIKKSKAIDRNQIDSFINEVLVLSRINHRNVVKLLGCCLETETPLLVYEFVDNETLSEHIHDIKKSSVLTFQMRLKIAAESAGVLSYLHSAASPPIIHRDVKSANILLDKNYTAKVADFGISRINLSDQTQISTMVQGTIGYLDPEYMQTSQLTEKSDVYSFGVLLIELFTGKRVLSFDRPEEERCLASYFLSKLKNDTLGDILDGSISNEGTKELLDEIATLAKQCVNIIGEQRPTMKEVAMELEGMRLTKYMDFNLGKNVEEVEPFLLEGPSDSYIFDVNSITNASSSNEGMSDLFHAKNVGGR</sequence>
<dbReference type="FunFam" id="1.10.510.10:FF:000084">
    <property type="entry name" value="Wall-associated receptor kinase 2"/>
    <property type="match status" value="1"/>
</dbReference>
<evidence type="ECO:0000256" key="12">
    <source>
        <dbReference type="ARBA" id="ARBA00022989"/>
    </source>
</evidence>
<evidence type="ECO:0000256" key="15">
    <source>
        <dbReference type="ARBA" id="ARBA00023180"/>
    </source>
</evidence>
<dbReference type="InterPro" id="IPR000742">
    <property type="entry name" value="EGF"/>
</dbReference>
<dbReference type="InterPro" id="IPR025287">
    <property type="entry name" value="WAK_GUB"/>
</dbReference>
<dbReference type="SMART" id="SM00181">
    <property type="entry name" value="EGF"/>
    <property type="match status" value="2"/>
</dbReference>
<evidence type="ECO:0000256" key="20">
    <source>
        <dbReference type="PROSITE-ProRule" id="PRU10141"/>
    </source>
</evidence>
<dbReference type="InterPro" id="IPR045274">
    <property type="entry name" value="WAK-like"/>
</dbReference>
<dbReference type="FunFam" id="2.10.25.10:FF:000038">
    <property type="entry name" value="Fibrillin 2"/>
    <property type="match status" value="1"/>
</dbReference>
<keyword evidence="13 21" id="KW-0472">Membrane</keyword>
<dbReference type="PROSITE" id="PS00010">
    <property type="entry name" value="ASX_HYDROXYL"/>
    <property type="match status" value="1"/>
</dbReference>
<keyword evidence="3 19" id="KW-0245">EGF-like domain</keyword>
<dbReference type="AlphaFoldDB" id="A0AAV3NTN3"/>
<reference evidence="25 26" key="1">
    <citation type="submission" date="2024-01" db="EMBL/GenBank/DDBJ databases">
        <title>The complete chloroplast genome sequence of Lithospermum erythrorhizon: insights into the phylogenetic relationship among Boraginaceae species and the maternal lineages of purple gromwells.</title>
        <authorList>
            <person name="Okada T."/>
            <person name="Watanabe K."/>
        </authorList>
    </citation>
    <scope>NUCLEOTIDE SEQUENCE [LARGE SCALE GENOMIC DNA]</scope>
</reference>
<dbReference type="EMBL" id="BAABME010000438">
    <property type="protein sequence ID" value="GAA0142769.1"/>
    <property type="molecule type" value="Genomic_DNA"/>
</dbReference>
<dbReference type="Proteomes" id="UP001454036">
    <property type="component" value="Unassembled WGS sequence"/>
</dbReference>
<proteinExistence type="predicted"/>
<feature type="domain" description="Protein kinase" evidence="23">
    <location>
        <begin position="424"/>
        <end position="718"/>
    </location>
</feature>
<dbReference type="GO" id="GO:0005524">
    <property type="term" value="F:ATP binding"/>
    <property type="evidence" value="ECO:0007669"/>
    <property type="project" value="UniProtKB-UniRule"/>
</dbReference>
<evidence type="ECO:0000256" key="18">
    <source>
        <dbReference type="ARBA" id="ARBA00058961"/>
    </source>
</evidence>
<comment type="catalytic activity">
    <reaction evidence="17">
        <text>L-threonyl-[protein] + ATP = O-phospho-L-threonyl-[protein] + ADP + H(+)</text>
        <dbReference type="Rhea" id="RHEA:46608"/>
        <dbReference type="Rhea" id="RHEA-COMP:11060"/>
        <dbReference type="Rhea" id="RHEA-COMP:11605"/>
        <dbReference type="ChEBI" id="CHEBI:15378"/>
        <dbReference type="ChEBI" id="CHEBI:30013"/>
        <dbReference type="ChEBI" id="CHEBI:30616"/>
        <dbReference type="ChEBI" id="CHEBI:61977"/>
        <dbReference type="ChEBI" id="CHEBI:456216"/>
    </reaction>
</comment>
<evidence type="ECO:0000313" key="26">
    <source>
        <dbReference type="Proteomes" id="UP001454036"/>
    </source>
</evidence>
<evidence type="ECO:0000256" key="17">
    <source>
        <dbReference type="ARBA" id="ARBA00047951"/>
    </source>
</evidence>
<keyword evidence="8" id="KW-0677">Repeat</keyword>
<keyword evidence="2" id="KW-0723">Serine/threonine-protein kinase</keyword>
<dbReference type="PROSITE" id="PS01186">
    <property type="entry name" value="EGF_2"/>
    <property type="match status" value="1"/>
</dbReference>
<evidence type="ECO:0000256" key="4">
    <source>
        <dbReference type="ARBA" id="ARBA00022553"/>
    </source>
</evidence>
<keyword evidence="4" id="KW-0597">Phosphoprotein</keyword>
<dbReference type="PROSITE" id="PS50011">
    <property type="entry name" value="PROTEIN_KINASE_DOM"/>
    <property type="match status" value="1"/>
</dbReference>
<dbReference type="SUPFAM" id="SSF57184">
    <property type="entry name" value="Growth factor receptor domain"/>
    <property type="match status" value="1"/>
</dbReference>
<organism evidence="25 26">
    <name type="scientific">Lithospermum erythrorhizon</name>
    <name type="common">Purple gromwell</name>
    <name type="synonym">Lithospermum officinale var. erythrorhizon</name>
    <dbReference type="NCBI Taxonomy" id="34254"/>
    <lineage>
        <taxon>Eukaryota</taxon>
        <taxon>Viridiplantae</taxon>
        <taxon>Streptophyta</taxon>
        <taxon>Embryophyta</taxon>
        <taxon>Tracheophyta</taxon>
        <taxon>Spermatophyta</taxon>
        <taxon>Magnoliopsida</taxon>
        <taxon>eudicotyledons</taxon>
        <taxon>Gunneridae</taxon>
        <taxon>Pentapetalae</taxon>
        <taxon>asterids</taxon>
        <taxon>lamiids</taxon>
        <taxon>Boraginales</taxon>
        <taxon>Boraginaceae</taxon>
        <taxon>Boraginoideae</taxon>
        <taxon>Lithospermeae</taxon>
        <taxon>Lithospermum</taxon>
    </lineage>
</organism>
<dbReference type="SMART" id="SM00220">
    <property type="entry name" value="S_TKc"/>
    <property type="match status" value="1"/>
</dbReference>
<comment type="caution">
    <text evidence="19">Lacks conserved residue(s) required for the propagation of feature annotation.</text>
</comment>
<keyword evidence="9 20" id="KW-0547">Nucleotide-binding</keyword>
<keyword evidence="14" id="KW-1015">Disulfide bond</keyword>
<dbReference type="GO" id="GO:0004674">
    <property type="term" value="F:protein serine/threonine kinase activity"/>
    <property type="evidence" value="ECO:0007669"/>
    <property type="project" value="UniProtKB-KW"/>
</dbReference>
<feature type="domain" description="EGF-like" evidence="24">
    <location>
        <begin position="294"/>
        <end position="336"/>
    </location>
</feature>
<name>A0AAV3NTN3_LITER</name>
<evidence type="ECO:0000256" key="5">
    <source>
        <dbReference type="ARBA" id="ARBA00022679"/>
    </source>
</evidence>
<dbReference type="InterPro" id="IPR008271">
    <property type="entry name" value="Ser/Thr_kinase_AS"/>
</dbReference>
<dbReference type="InterPro" id="IPR001881">
    <property type="entry name" value="EGF-like_Ca-bd_dom"/>
</dbReference>
<evidence type="ECO:0000256" key="9">
    <source>
        <dbReference type="ARBA" id="ARBA00022741"/>
    </source>
</evidence>
<evidence type="ECO:0000256" key="13">
    <source>
        <dbReference type="ARBA" id="ARBA00023136"/>
    </source>
</evidence>
<dbReference type="Pfam" id="PF07714">
    <property type="entry name" value="PK_Tyr_Ser-Thr"/>
    <property type="match status" value="1"/>
</dbReference>
<dbReference type="InterPro" id="IPR018097">
    <property type="entry name" value="EGF_Ca-bd_CS"/>
</dbReference>
<comment type="catalytic activity">
    <reaction evidence="16">
        <text>L-seryl-[protein] + ATP = O-phospho-L-seryl-[protein] + ADP + H(+)</text>
        <dbReference type="Rhea" id="RHEA:17989"/>
        <dbReference type="Rhea" id="RHEA-COMP:9863"/>
        <dbReference type="Rhea" id="RHEA-COMP:11604"/>
        <dbReference type="ChEBI" id="CHEBI:15378"/>
        <dbReference type="ChEBI" id="CHEBI:29999"/>
        <dbReference type="ChEBI" id="CHEBI:30616"/>
        <dbReference type="ChEBI" id="CHEBI:83421"/>
        <dbReference type="ChEBI" id="CHEBI:456216"/>
    </reaction>
</comment>
<dbReference type="SUPFAM" id="SSF56112">
    <property type="entry name" value="Protein kinase-like (PK-like)"/>
    <property type="match status" value="1"/>
</dbReference>
<feature type="transmembrane region" description="Helical" evidence="21">
    <location>
        <begin position="350"/>
        <end position="372"/>
    </location>
</feature>
<dbReference type="Gene3D" id="1.10.510.10">
    <property type="entry name" value="Transferase(Phosphotransferase) domain 1"/>
    <property type="match status" value="1"/>
</dbReference>
<dbReference type="Pfam" id="PF13947">
    <property type="entry name" value="GUB_WAK_bind"/>
    <property type="match status" value="1"/>
</dbReference>
<comment type="subcellular location">
    <subcellularLocation>
        <location evidence="1">Membrane</location>
        <topology evidence="1">Single-pass type I membrane protein</topology>
    </subcellularLocation>
</comment>
<evidence type="ECO:0000256" key="2">
    <source>
        <dbReference type="ARBA" id="ARBA00022527"/>
    </source>
</evidence>
<dbReference type="PROSITE" id="PS00108">
    <property type="entry name" value="PROTEIN_KINASE_ST"/>
    <property type="match status" value="1"/>
</dbReference>
<dbReference type="Gene3D" id="3.30.200.20">
    <property type="entry name" value="Phosphorylase Kinase, domain 1"/>
    <property type="match status" value="1"/>
</dbReference>
<dbReference type="InterPro" id="IPR049883">
    <property type="entry name" value="NOTCH1_EGF-like"/>
</dbReference>
<evidence type="ECO:0000256" key="7">
    <source>
        <dbReference type="ARBA" id="ARBA00022729"/>
    </source>
</evidence>
<dbReference type="InterPro" id="IPR000152">
    <property type="entry name" value="EGF-type_Asp/Asn_hydroxyl_site"/>
</dbReference>
<dbReference type="GO" id="GO:0005509">
    <property type="term" value="F:calcium ion binding"/>
    <property type="evidence" value="ECO:0007669"/>
    <property type="project" value="InterPro"/>
</dbReference>
<dbReference type="PANTHER" id="PTHR27005:SF470">
    <property type="entry name" value="ASSOCIATED KINASE-LIKE PROTEIN, PUTATIVE-RELATED"/>
    <property type="match status" value="1"/>
</dbReference>
<dbReference type="CDD" id="cd14066">
    <property type="entry name" value="STKc_IRAK"/>
    <property type="match status" value="1"/>
</dbReference>
<comment type="caution">
    <text evidence="25">The sequence shown here is derived from an EMBL/GenBank/DDBJ whole genome shotgun (WGS) entry which is preliminary data.</text>
</comment>
<keyword evidence="15" id="KW-0325">Glycoprotein</keyword>
<dbReference type="InterPro" id="IPR009030">
    <property type="entry name" value="Growth_fac_rcpt_cys_sf"/>
</dbReference>
<keyword evidence="7 22" id="KW-0732">Signal</keyword>
<dbReference type="PROSITE" id="PS00107">
    <property type="entry name" value="PROTEIN_KINASE_ATP"/>
    <property type="match status" value="1"/>
</dbReference>
<dbReference type="Pfam" id="PF07645">
    <property type="entry name" value="EGF_CA"/>
    <property type="match status" value="1"/>
</dbReference>
<evidence type="ECO:0000256" key="19">
    <source>
        <dbReference type="PROSITE-ProRule" id="PRU00076"/>
    </source>
</evidence>
<evidence type="ECO:0000256" key="11">
    <source>
        <dbReference type="ARBA" id="ARBA00022840"/>
    </source>
</evidence>
<dbReference type="GO" id="GO:0007166">
    <property type="term" value="P:cell surface receptor signaling pathway"/>
    <property type="evidence" value="ECO:0007669"/>
    <property type="project" value="InterPro"/>
</dbReference>
<keyword evidence="5" id="KW-0808">Transferase</keyword>
<evidence type="ECO:0000259" key="24">
    <source>
        <dbReference type="PROSITE" id="PS50026"/>
    </source>
</evidence>